<dbReference type="EMBL" id="LBRE01000029">
    <property type="protein sequence ID" value="KKP91672.1"/>
    <property type="molecule type" value="Genomic_DNA"/>
</dbReference>
<comment type="caution">
    <text evidence="2">The sequence shown here is derived from an EMBL/GenBank/DDBJ whole genome shotgun (WGS) entry which is preliminary data.</text>
</comment>
<proteinExistence type="predicted"/>
<sequence>MISKVGFESNDIKSQTAQTDLYSKKLIFQGALRFFLHIPKDIDKKAFKIAKDILTEIEIWELGYGDKNFSKLKNNSILVGYLAYKFGELIGLDKKELSNVYIAGLVQDIGKIYMCDGNKALAYEYITSPLKKGEKGFDEIAKALKKYPSQTREYLEKKTKLNGYIVDSATNYHAIYSNLFKEGYPDTDKEISQLDTVLWFADSLSAISFSSIDQLQRNYSKDRYISLIEGFELLREQTEEKIPKFWGKASSTTLMSLVFTMIMGMVSTSKLHAANYTSQEVISLANEDRAVLGLEPLNADEKLMQAAMDKAKDMFEKGYWDHYGPNGETPWQFIKGEGYEYKMAGENLAKGYTDVNRMNQAWLDSQTHRDNILKPEYEAIGVAVMDGTLEGQDVTLVVQMFAKEKDESKDESKDSGSSTLQKRTEEGILLSFRDLLERIREILKGE</sequence>
<accession>A0A0G0GJ83</accession>
<organism evidence="2 3">
    <name type="scientific">candidate division WS6 bacterium GW2011_GWC1_36_11</name>
    <dbReference type="NCBI Taxonomy" id="1619090"/>
    <lineage>
        <taxon>Bacteria</taxon>
        <taxon>Candidatus Dojkabacteria</taxon>
    </lineage>
</organism>
<dbReference type="Gene3D" id="1.10.3210.10">
    <property type="entry name" value="Hypothetical protein af1432"/>
    <property type="match status" value="1"/>
</dbReference>
<dbReference type="InterPro" id="IPR035940">
    <property type="entry name" value="CAP_sf"/>
</dbReference>
<evidence type="ECO:0000313" key="3">
    <source>
        <dbReference type="Proteomes" id="UP000034140"/>
    </source>
</evidence>
<dbReference type="Gene3D" id="3.40.33.10">
    <property type="entry name" value="CAP"/>
    <property type="match status" value="1"/>
</dbReference>
<evidence type="ECO:0000259" key="1">
    <source>
        <dbReference type="Pfam" id="PF00188"/>
    </source>
</evidence>
<dbReference type="InterPro" id="IPR014044">
    <property type="entry name" value="CAP_dom"/>
</dbReference>
<dbReference type="AlphaFoldDB" id="A0A0G0GJ83"/>
<dbReference type="InterPro" id="IPR003607">
    <property type="entry name" value="HD/PDEase_dom"/>
</dbReference>
<evidence type="ECO:0000313" key="2">
    <source>
        <dbReference type="EMBL" id="KKP91672.1"/>
    </source>
</evidence>
<feature type="domain" description="SCP" evidence="1">
    <location>
        <begin position="284"/>
        <end position="398"/>
    </location>
</feature>
<dbReference type="SUPFAM" id="SSF109604">
    <property type="entry name" value="HD-domain/PDEase-like"/>
    <property type="match status" value="1"/>
</dbReference>
<protein>
    <recommendedName>
        <fullName evidence="1">SCP domain-containing protein</fullName>
    </recommendedName>
</protein>
<gene>
    <name evidence="2" type="ORF">UR96_C0029G0006</name>
</gene>
<dbReference type="SUPFAM" id="SSF55797">
    <property type="entry name" value="PR-1-like"/>
    <property type="match status" value="1"/>
</dbReference>
<name>A0A0G0GJ83_9BACT</name>
<dbReference type="PANTHER" id="PTHR31157:SF1">
    <property type="entry name" value="SCP DOMAIN-CONTAINING PROTEIN"/>
    <property type="match status" value="1"/>
</dbReference>
<dbReference type="PANTHER" id="PTHR31157">
    <property type="entry name" value="SCP DOMAIN-CONTAINING PROTEIN"/>
    <property type="match status" value="1"/>
</dbReference>
<dbReference type="CDD" id="cd05379">
    <property type="entry name" value="CAP_bacterial"/>
    <property type="match status" value="1"/>
</dbReference>
<reference evidence="2 3" key="1">
    <citation type="journal article" date="2015" name="Nature">
        <title>rRNA introns, odd ribosomes, and small enigmatic genomes across a large radiation of phyla.</title>
        <authorList>
            <person name="Brown C.T."/>
            <person name="Hug L.A."/>
            <person name="Thomas B.C."/>
            <person name="Sharon I."/>
            <person name="Castelle C.J."/>
            <person name="Singh A."/>
            <person name="Wilkins M.J."/>
            <person name="Williams K.H."/>
            <person name="Banfield J.F."/>
        </authorList>
    </citation>
    <scope>NUCLEOTIDE SEQUENCE [LARGE SCALE GENOMIC DNA]</scope>
</reference>
<dbReference type="Pfam" id="PF00188">
    <property type="entry name" value="CAP"/>
    <property type="match status" value="1"/>
</dbReference>
<dbReference type="Proteomes" id="UP000034140">
    <property type="component" value="Unassembled WGS sequence"/>
</dbReference>
<dbReference type="CDD" id="cd00077">
    <property type="entry name" value="HDc"/>
    <property type="match status" value="1"/>
</dbReference>